<keyword evidence="7" id="KW-0406">Ion transport</keyword>
<evidence type="ECO:0000256" key="3">
    <source>
        <dbReference type="ARBA" id="ARBA00022449"/>
    </source>
</evidence>
<keyword evidence="8 9" id="KW-0472">Membrane</keyword>
<dbReference type="PANTHER" id="PTHR32507">
    <property type="entry name" value="NA(+)/H(+) ANTIPORTER 1"/>
    <property type="match status" value="1"/>
</dbReference>
<evidence type="ECO:0000313" key="11">
    <source>
        <dbReference type="EMBL" id="GLF95892.1"/>
    </source>
</evidence>
<organism evidence="11 12">
    <name type="scientific">Streptomyces yaizuensis</name>
    <dbReference type="NCBI Taxonomy" id="2989713"/>
    <lineage>
        <taxon>Bacteria</taxon>
        <taxon>Bacillati</taxon>
        <taxon>Actinomycetota</taxon>
        <taxon>Actinomycetes</taxon>
        <taxon>Kitasatosporales</taxon>
        <taxon>Streptomycetaceae</taxon>
        <taxon>Streptomyces</taxon>
    </lineage>
</organism>
<dbReference type="InterPro" id="IPR038770">
    <property type="entry name" value="Na+/solute_symporter_sf"/>
</dbReference>
<evidence type="ECO:0000256" key="8">
    <source>
        <dbReference type="ARBA" id="ARBA00023136"/>
    </source>
</evidence>
<feature type="transmembrane region" description="Helical" evidence="9">
    <location>
        <begin position="157"/>
        <end position="179"/>
    </location>
</feature>
<feature type="transmembrane region" description="Helical" evidence="9">
    <location>
        <begin position="378"/>
        <end position="398"/>
    </location>
</feature>
<evidence type="ECO:0000256" key="7">
    <source>
        <dbReference type="ARBA" id="ARBA00023065"/>
    </source>
</evidence>
<feature type="transmembrane region" description="Helical" evidence="9">
    <location>
        <begin position="347"/>
        <end position="366"/>
    </location>
</feature>
<feature type="domain" description="Cation/H+ exchanger transmembrane" evidence="10">
    <location>
        <begin position="11"/>
        <end position="396"/>
    </location>
</feature>
<evidence type="ECO:0000256" key="1">
    <source>
        <dbReference type="ARBA" id="ARBA00004651"/>
    </source>
</evidence>
<feature type="transmembrane region" description="Helical" evidence="9">
    <location>
        <begin position="27"/>
        <end position="46"/>
    </location>
</feature>
<gene>
    <name evidence="11" type="ORF">SYYSPA8_16365</name>
</gene>
<dbReference type="PANTHER" id="PTHR32507:SF8">
    <property type="entry name" value="CNH1P"/>
    <property type="match status" value="1"/>
</dbReference>
<evidence type="ECO:0000256" key="6">
    <source>
        <dbReference type="ARBA" id="ARBA00022989"/>
    </source>
</evidence>
<evidence type="ECO:0000256" key="4">
    <source>
        <dbReference type="ARBA" id="ARBA00022475"/>
    </source>
</evidence>
<accession>A0ABQ5NZW3</accession>
<evidence type="ECO:0000256" key="2">
    <source>
        <dbReference type="ARBA" id="ARBA00022448"/>
    </source>
</evidence>
<dbReference type="EMBL" id="BSBI01000006">
    <property type="protein sequence ID" value="GLF95892.1"/>
    <property type="molecule type" value="Genomic_DNA"/>
</dbReference>
<feature type="transmembrane region" description="Helical" evidence="9">
    <location>
        <begin position="58"/>
        <end position="77"/>
    </location>
</feature>
<feature type="transmembrane region" description="Helical" evidence="9">
    <location>
        <begin position="89"/>
        <end position="111"/>
    </location>
</feature>
<feature type="transmembrane region" description="Helical" evidence="9">
    <location>
        <begin position="290"/>
        <end position="308"/>
    </location>
</feature>
<feature type="transmembrane region" description="Helical" evidence="9">
    <location>
        <begin position="226"/>
        <end position="253"/>
    </location>
</feature>
<dbReference type="Pfam" id="PF00999">
    <property type="entry name" value="Na_H_Exchanger"/>
    <property type="match status" value="1"/>
</dbReference>
<keyword evidence="6 9" id="KW-1133">Transmembrane helix</keyword>
<reference evidence="11 12" key="1">
    <citation type="submission" date="2022-10" db="EMBL/GenBank/DDBJ databases">
        <title>Draft genome sequence of Streptomyces sp. YSPA8.</title>
        <authorList>
            <person name="Moriuchi R."/>
            <person name="Dohra H."/>
            <person name="Yamamura H."/>
            <person name="Kodani S."/>
        </authorList>
    </citation>
    <scope>NUCLEOTIDE SEQUENCE [LARGE SCALE GENOMIC DNA]</scope>
    <source>
        <strain evidence="11 12">YSPA8</strain>
    </source>
</reference>
<protein>
    <submittedName>
        <fullName evidence="11">Cation:proton antiporter</fullName>
    </submittedName>
</protein>
<evidence type="ECO:0000313" key="12">
    <source>
        <dbReference type="Proteomes" id="UP001291653"/>
    </source>
</evidence>
<sequence length="423" mass="43961">MNPWAVIASGAVLGGYATVSRRLSTTVLSGPMVLVTCGLAVGPLGLDLIDRAHDAEVVRVLLESALALVLFTGAAAVRRRELHRERSLPVRLLAVGLPLTMLLGWLLAWALLPGLGVWQLALIGIVLAPTDAALGQQAVSDRRVPAPVRHGLSVESGLNDGIVLPFFVLALAAAAGGHGGGRGPLAAFLLALVASSAVGLAAGWLGARLLRWSAARDRSTPGWRQILVLTVPATTYALCVVIDGSGFIGAWVAGLAFGSALRDRTPAGRPPATDDDIRHGVEFSDRLGELLAALSFLVFGAVILGPTLERIDGRMVLYAVLSLTLVRMVPVAVALLGSGLRAPTVAYIGWFGPRGLASVVFGLIAFEEQLPGTELFSAVVAVTVAFSVYAHGASAAVLGARYGSWYADAVHRVPELREKGSGP</sequence>
<dbReference type="InterPro" id="IPR006153">
    <property type="entry name" value="Cation/H_exchanger_TM"/>
</dbReference>
<dbReference type="Gene3D" id="1.20.1530.20">
    <property type="match status" value="1"/>
</dbReference>
<keyword evidence="2" id="KW-0813">Transport</keyword>
<proteinExistence type="predicted"/>
<keyword evidence="4" id="KW-1003">Cell membrane</keyword>
<keyword evidence="12" id="KW-1185">Reference proteome</keyword>
<evidence type="ECO:0000256" key="5">
    <source>
        <dbReference type="ARBA" id="ARBA00022692"/>
    </source>
</evidence>
<feature type="transmembrane region" description="Helical" evidence="9">
    <location>
        <begin position="185"/>
        <end position="205"/>
    </location>
</feature>
<comment type="subcellular location">
    <subcellularLocation>
        <location evidence="1">Cell membrane</location>
        <topology evidence="1">Multi-pass membrane protein</topology>
    </subcellularLocation>
</comment>
<keyword evidence="5 9" id="KW-0812">Transmembrane</keyword>
<dbReference type="RefSeq" id="WP_323447939.1">
    <property type="nucleotide sequence ID" value="NZ_BSBI01000006.1"/>
</dbReference>
<dbReference type="Proteomes" id="UP001291653">
    <property type="component" value="Unassembled WGS sequence"/>
</dbReference>
<evidence type="ECO:0000259" key="10">
    <source>
        <dbReference type="Pfam" id="PF00999"/>
    </source>
</evidence>
<name>A0ABQ5NZW3_9ACTN</name>
<keyword evidence="3" id="KW-0050">Antiport</keyword>
<evidence type="ECO:0000256" key="9">
    <source>
        <dbReference type="SAM" id="Phobius"/>
    </source>
</evidence>
<comment type="caution">
    <text evidence="11">The sequence shown here is derived from an EMBL/GenBank/DDBJ whole genome shotgun (WGS) entry which is preliminary data.</text>
</comment>
<feature type="transmembrane region" description="Helical" evidence="9">
    <location>
        <begin position="315"/>
        <end position="335"/>
    </location>
</feature>